<evidence type="ECO:0000313" key="4">
    <source>
        <dbReference type="EMBL" id="MCC3271069.1"/>
    </source>
</evidence>
<reference evidence="4" key="1">
    <citation type="submission" date="2021-10" db="EMBL/GenBank/DDBJ databases">
        <title>Novel species in genus Arthrobacter.</title>
        <authorList>
            <person name="Liu Y."/>
        </authorList>
    </citation>
    <scope>NUCLEOTIDE SEQUENCE</scope>
    <source>
        <strain evidence="3">Zg-Y786</strain>
        <strain evidence="4">Zg-Y809</strain>
    </source>
</reference>
<dbReference type="SUPFAM" id="SSF55961">
    <property type="entry name" value="Bet v1-like"/>
    <property type="match status" value="1"/>
</dbReference>
<sequence length="169" mass="18712">MTNALQLTVPDGLPFIDFTREVDYPVAQVFRAYAEPDLIVQWLGPRGMKMDINHYDFRTGGSYSYIHTGPEGVPYEFRGIFHTVRENESAIQTFEFSGYPDVTSLEFMTLEALDGGRTRISAHAVYPSMEARDGMASSGMEAGVAEGFDRMDELLAQLQEGALQGEGAP</sequence>
<dbReference type="EMBL" id="JAJFZP010000019">
    <property type="protein sequence ID" value="MCC3271069.1"/>
    <property type="molecule type" value="Genomic_DNA"/>
</dbReference>
<protein>
    <submittedName>
        <fullName evidence="4">SRPBCC family protein</fullName>
    </submittedName>
</protein>
<dbReference type="Pfam" id="PF08327">
    <property type="entry name" value="AHSA1"/>
    <property type="match status" value="1"/>
</dbReference>
<evidence type="ECO:0000313" key="6">
    <source>
        <dbReference type="Proteomes" id="UP001139264"/>
    </source>
</evidence>
<keyword evidence="5" id="KW-1185">Reference proteome</keyword>
<accession>A0A9X1M690</accession>
<feature type="domain" description="Activator of Hsp90 ATPase homologue 1/2-like C-terminal" evidence="2">
    <location>
        <begin position="23"/>
        <end position="155"/>
    </location>
</feature>
<gene>
    <name evidence="4" type="ORF">LJ751_17220</name>
    <name evidence="3" type="ORF">LJ752_13070</name>
</gene>
<dbReference type="Proteomes" id="UP001139264">
    <property type="component" value="Unassembled WGS sequence"/>
</dbReference>
<dbReference type="Gene3D" id="3.30.530.20">
    <property type="match status" value="1"/>
</dbReference>
<evidence type="ECO:0000313" key="3">
    <source>
        <dbReference type="EMBL" id="MCC3266971.1"/>
    </source>
</evidence>
<dbReference type="InterPro" id="IPR023393">
    <property type="entry name" value="START-like_dom_sf"/>
</dbReference>
<dbReference type="Proteomes" id="UP001139168">
    <property type="component" value="Unassembled WGS sequence"/>
</dbReference>
<evidence type="ECO:0000256" key="1">
    <source>
        <dbReference type="ARBA" id="ARBA00006817"/>
    </source>
</evidence>
<dbReference type="InterPro" id="IPR013538">
    <property type="entry name" value="ASHA1/2-like_C"/>
</dbReference>
<evidence type="ECO:0000259" key="2">
    <source>
        <dbReference type="Pfam" id="PF08327"/>
    </source>
</evidence>
<dbReference type="CDD" id="cd07826">
    <property type="entry name" value="SRPBCC_CalC_Aha1-like_9"/>
    <property type="match status" value="1"/>
</dbReference>
<proteinExistence type="inferred from homology"/>
<comment type="similarity">
    <text evidence="1">Belongs to the AHA1 family.</text>
</comment>
<dbReference type="EMBL" id="JAJFZQ010000006">
    <property type="protein sequence ID" value="MCC3266971.1"/>
    <property type="molecule type" value="Genomic_DNA"/>
</dbReference>
<evidence type="ECO:0000313" key="5">
    <source>
        <dbReference type="Proteomes" id="UP001139168"/>
    </source>
</evidence>
<name>A0A9X1M690_9MICC</name>
<comment type="caution">
    <text evidence="4">The sequence shown here is derived from an EMBL/GenBank/DDBJ whole genome shotgun (WGS) entry which is preliminary data.</text>
</comment>
<dbReference type="RefSeq" id="WP_227891773.1">
    <property type="nucleotide sequence ID" value="NZ_CP095461.1"/>
</dbReference>
<dbReference type="AlphaFoldDB" id="A0A9X1M690"/>
<organism evidence="4 6">
    <name type="scientific">Arthrobacter gengyunqii</name>
    <dbReference type="NCBI Taxonomy" id="2886940"/>
    <lineage>
        <taxon>Bacteria</taxon>
        <taxon>Bacillati</taxon>
        <taxon>Actinomycetota</taxon>
        <taxon>Actinomycetes</taxon>
        <taxon>Micrococcales</taxon>
        <taxon>Micrococcaceae</taxon>
        <taxon>Arthrobacter</taxon>
    </lineage>
</organism>